<dbReference type="SUPFAM" id="SSF55874">
    <property type="entry name" value="ATPase domain of HSP90 chaperone/DNA topoisomerase II/histidine kinase"/>
    <property type="match status" value="1"/>
</dbReference>
<dbReference type="InterPro" id="IPR003018">
    <property type="entry name" value="GAF"/>
</dbReference>
<evidence type="ECO:0000256" key="4">
    <source>
        <dbReference type="ARBA" id="ARBA00022679"/>
    </source>
</evidence>
<dbReference type="InterPro" id="IPR000700">
    <property type="entry name" value="PAS-assoc_C"/>
</dbReference>
<dbReference type="eggNOG" id="COG5002">
    <property type="taxonomic scope" value="Bacteria"/>
</dbReference>
<keyword evidence="5" id="KW-0418">Kinase</keyword>
<evidence type="ECO:0000259" key="9">
    <source>
        <dbReference type="PROSITE" id="PS50109"/>
    </source>
</evidence>
<feature type="coiled-coil region" evidence="7">
    <location>
        <begin position="293"/>
        <end position="324"/>
    </location>
</feature>
<dbReference type="eggNOG" id="COG0745">
    <property type="taxonomic scope" value="Bacteria"/>
</dbReference>
<dbReference type="InterPro" id="IPR013655">
    <property type="entry name" value="PAS_fold_3"/>
</dbReference>
<dbReference type="Gene3D" id="3.30.565.10">
    <property type="entry name" value="Histidine kinase-like ATPase, C-terminal domain"/>
    <property type="match status" value="1"/>
</dbReference>
<evidence type="ECO:0000256" key="6">
    <source>
        <dbReference type="PROSITE-ProRule" id="PRU00169"/>
    </source>
</evidence>
<dbReference type="CDD" id="cd00082">
    <property type="entry name" value="HisKA"/>
    <property type="match status" value="1"/>
</dbReference>
<dbReference type="InterPro" id="IPR004358">
    <property type="entry name" value="Sig_transdc_His_kin-like_C"/>
</dbReference>
<dbReference type="InterPro" id="IPR001789">
    <property type="entry name" value="Sig_transdc_resp-reg_receiver"/>
</dbReference>
<feature type="domain" description="Histidine kinase" evidence="9">
    <location>
        <begin position="1043"/>
        <end position="1261"/>
    </location>
</feature>
<name>A0A017T6U6_9BACT</name>
<dbReference type="Pfam" id="PF08448">
    <property type="entry name" value="PAS_4"/>
    <property type="match status" value="3"/>
</dbReference>
<sequence>MSNVPPPRSAPPAPDTDGPPRIAALLRAHKEAILAAWIRRLREDPAVPEANRLSDPALRDHIPALLDRVSALLDGCPGEMGAAEHLGRSLGQGRTSHEHANERLHERYSTVAALRELSHLRGVILELCAGAGATLEGPAAALVHAALDEASVTLVAWMERAILAEERRAAHHVAFLATTLASIGDAVLATDGTGRVSFLNPVASALTGWSAEEAKGRPVAEVFSIVNGVTREPVEDPTAKALRVGHVVRLPPQSKLVRRGGEEIAVDDSAAPIVDVEGKVTGVVLVFRDVTAQRAAEAERARLLVEAQEARADAEAQRARLHGLFMQAPVAIAVLHGSSLVYELANRPYQRIFGRHDLVGRALREVFPEIEGQGVFELFERTYATGASILIPELRVVFDRLENGDHSEGFFAFNLEAIREPGGALEGLMVSAVEITDQVRTREAAEFSRERTALLAQVSALLGSSLDYEAHLKKLAELLLPLLGDGSTVSIIGADGAIHRLTDAVVDPALVERVERARKAPVPEGLAAELRDLLRGNHARLVPDYTVEVLSRLPPGAPYVVATLEVGVKAAILAPLTVRGRALGYITVFTTSDRQYTNDDVLLLEEVSERTALAVENARLFQEVRAQKARLQEIFRQAPMAIAMMRGPEHVLELLNPRMERMLGARGLLGKTVRSALPELLDQGIVTLLDRVYASGEAAVGTERFTEVDRRGDGQREGGYFDFVYQPMCDAAGEVEGIIHVSFDVTDRVLARRQVELLNEEVRQSELRFRATFEQAAVGVSLVAPDGKWLHVNHKLEEILGYTTEELRALNFREVTHPDDLHASEVFVARLLSGEIQDFAMEKRYLRKDGSTVWVNLSTALVRDASGAPAHFITILEDITARKEAEAARALFQELVETSGDFIGFATLEGAMLYVNSAGLRLLGLESVEEARARSLADCFTLSPAEGPPRAQGEMLATVLSGGTWEGEATVRHVRTGESIPVHQTSIAILGDGGAPRTVAIVARDLREQKQAEAERATLLAREKQARATAEEANELKDQFLATVSHELRTPLNAILGWTRMLRTGHLPPERRERALETVERNARAQAQLVEDLLDISRIMSGKLRIEVHPLDLVGVVEAAVETVRPAADAKQITLAASLGSEAVMVVGDAARLQQVVWNLLSNAIKFTPQGGHVEAKIVAEDGFVEVLVTDDGQGIAPDFLPHVFERFRQAEGSITRAHGGLGLGLAIVKNLVELHGGTMRALSDGDGMGSTFALRLPLVAARESRPLVLAAPPVDDATEVDCPDELDGMRVVVVDDEPDARELLVALLGRCGAVVVAAANAAEAFEAVKGERPDLLLADIAMPGEDGYTLIRKIRALSPEEGGRTLAVALTAHARSEDRTRALRAGFNMHVPKPIDPAELLAVLVSLTAQPR</sequence>
<feature type="coiled-coil region" evidence="7">
    <location>
        <begin position="1003"/>
        <end position="1039"/>
    </location>
</feature>
<dbReference type="SUPFAM" id="SSF55781">
    <property type="entry name" value="GAF domain-like"/>
    <property type="match status" value="1"/>
</dbReference>
<dbReference type="eggNOG" id="COG2203">
    <property type="taxonomic scope" value="Bacteria"/>
</dbReference>
<keyword evidence="14" id="KW-1185">Reference proteome</keyword>
<dbReference type="PRINTS" id="PR00344">
    <property type="entry name" value="BCTRLSENSOR"/>
</dbReference>
<dbReference type="Gene3D" id="3.30.450.40">
    <property type="match status" value="1"/>
</dbReference>
<organism evidence="13 14">
    <name type="scientific">Chondromyces apiculatus DSM 436</name>
    <dbReference type="NCBI Taxonomy" id="1192034"/>
    <lineage>
        <taxon>Bacteria</taxon>
        <taxon>Pseudomonadati</taxon>
        <taxon>Myxococcota</taxon>
        <taxon>Polyangia</taxon>
        <taxon>Polyangiales</taxon>
        <taxon>Polyangiaceae</taxon>
        <taxon>Chondromyces</taxon>
    </lineage>
</organism>
<dbReference type="InterPro" id="IPR003661">
    <property type="entry name" value="HisK_dim/P_dom"/>
</dbReference>
<keyword evidence="3 6" id="KW-0597">Phosphoprotein</keyword>
<feature type="domain" description="PAS" evidence="11">
    <location>
        <begin position="172"/>
        <end position="245"/>
    </location>
</feature>
<dbReference type="PROSITE" id="PS50110">
    <property type="entry name" value="RESPONSE_REGULATORY"/>
    <property type="match status" value="1"/>
</dbReference>
<dbReference type="GO" id="GO:0005886">
    <property type="term" value="C:plasma membrane"/>
    <property type="evidence" value="ECO:0007669"/>
    <property type="project" value="TreeGrafter"/>
</dbReference>
<feature type="domain" description="PAS" evidence="11">
    <location>
        <begin position="888"/>
        <end position="929"/>
    </location>
</feature>
<dbReference type="FunFam" id="3.30.565.10:FF:000010">
    <property type="entry name" value="Sensor histidine kinase RcsC"/>
    <property type="match status" value="1"/>
</dbReference>
<dbReference type="PROSITE" id="PS50112">
    <property type="entry name" value="PAS"/>
    <property type="match status" value="3"/>
</dbReference>
<evidence type="ECO:0000256" key="1">
    <source>
        <dbReference type="ARBA" id="ARBA00000085"/>
    </source>
</evidence>
<dbReference type="InterPro" id="IPR029016">
    <property type="entry name" value="GAF-like_dom_sf"/>
</dbReference>
<dbReference type="InterPro" id="IPR036097">
    <property type="entry name" value="HisK_dim/P_sf"/>
</dbReference>
<dbReference type="Pfam" id="PF08447">
    <property type="entry name" value="PAS_3"/>
    <property type="match status" value="1"/>
</dbReference>
<feature type="domain" description="PAC" evidence="12">
    <location>
        <begin position="839"/>
        <end position="891"/>
    </location>
</feature>
<dbReference type="EC" id="2.7.13.3" evidence="2"/>
<dbReference type="SUPFAM" id="SSF47384">
    <property type="entry name" value="Homodimeric domain of signal transducing histidine kinase"/>
    <property type="match status" value="1"/>
</dbReference>
<dbReference type="SMART" id="SM00086">
    <property type="entry name" value="PAC"/>
    <property type="match status" value="3"/>
</dbReference>
<evidence type="ECO:0000256" key="2">
    <source>
        <dbReference type="ARBA" id="ARBA00012438"/>
    </source>
</evidence>
<dbReference type="CDD" id="cd00130">
    <property type="entry name" value="PAS"/>
    <property type="match status" value="3"/>
</dbReference>
<feature type="domain" description="Response regulatory" evidence="10">
    <location>
        <begin position="1291"/>
        <end position="1409"/>
    </location>
</feature>
<keyword evidence="7" id="KW-0175">Coiled coil</keyword>
<dbReference type="Pfam" id="PF02518">
    <property type="entry name" value="HATPase_c"/>
    <property type="match status" value="1"/>
</dbReference>
<evidence type="ECO:0000256" key="3">
    <source>
        <dbReference type="ARBA" id="ARBA00022553"/>
    </source>
</evidence>
<dbReference type="RefSeq" id="WP_052375518.1">
    <property type="nucleotide sequence ID" value="NZ_ASRX01000028.1"/>
</dbReference>
<evidence type="ECO:0000259" key="10">
    <source>
        <dbReference type="PROSITE" id="PS50110"/>
    </source>
</evidence>
<dbReference type="InterPro" id="IPR003594">
    <property type="entry name" value="HATPase_dom"/>
</dbReference>
<dbReference type="InterPro" id="IPR000014">
    <property type="entry name" value="PAS"/>
</dbReference>
<feature type="region of interest" description="Disordered" evidence="8">
    <location>
        <begin position="1"/>
        <end position="21"/>
    </location>
</feature>
<dbReference type="SUPFAM" id="SSF52172">
    <property type="entry name" value="CheY-like"/>
    <property type="match status" value="1"/>
</dbReference>
<evidence type="ECO:0000313" key="14">
    <source>
        <dbReference type="Proteomes" id="UP000019678"/>
    </source>
</evidence>
<dbReference type="SMART" id="SM00448">
    <property type="entry name" value="REC"/>
    <property type="match status" value="1"/>
</dbReference>
<evidence type="ECO:0000313" key="13">
    <source>
        <dbReference type="EMBL" id="EYF04978.1"/>
    </source>
</evidence>
<accession>A0A017T6U6</accession>
<dbReference type="EMBL" id="ASRX01000028">
    <property type="protein sequence ID" value="EYF04978.1"/>
    <property type="molecule type" value="Genomic_DNA"/>
</dbReference>
<dbReference type="InterPro" id="IPR036890">
    <property type="entry name" value="HATPase_C_sf"/>
</dbReference>
<feature type="modified residue" description="4-aspartylphosphate" evidence="6">
    <location>
        <position position="1340"/>
    </location>
</feature>
<dbReference type="InterPro" id="IPR013767">
    <property type="entry name" value="PAS_fold"/>
</dbReference>
<dbReference type="eggNOG" id="COG2205">
    <property type="taxonomic scope" value="Bacteria"/>
</dbReference>
<dbReference type="Pfam" id="PF00989">
    <property type="entry name" value="PAS"/>
    <property type="match status" value="1"/>
</dbReference>
<evidence type="ECO:0000256" key="8">
    <source>
        <dbReference type="SAM" id="MobiDB-lite"/>
    </source>
</evidence>
<feature type="compositionally biased region" description="Pro residues" evidence="8">
    <location>
        <begin position="1"/>
        <end position="14"/>
    </location>
</feature>
<proteinExistence type="predicted"/>
<dbReference type="InterPro" id="IPR035965">
    <property type="entry name" value="PAS-like_dom_sf"/>
</dbReference>
<dbReference type="SUPFAM" id="SSF55785">
    <property type="entry name" value="PYP-like sensor domain (PAS domain)"/>
    <property type="match status" value="5"/>
</dbReference>
<feature type="domain" description="PAS" evidence="11">
    <location>
        <begin position="765"/>
        <end position="835"/>
    </location>
</feature>
<evidence type="ECO:0000259" key="12">
    <source>
        <dbReference type="PROSITE" id="PS50113"/>
    </source>
</evidence>
<keyword evidence="4" id="KW-0808">Transferase</keyword>
<dbReference type="Pfam" id="PF01590">
    <property type="entry name" value="GAF"/>
    <property type="match status" value="1"/>
</dbReference>
<evidence type="ECO:0000259" key="11">
    <source>
        <dbReference type="PROSITE" id="PS50112"/>
    </source>
</evidence>
<dbReference type="GO" id="GO:0009927">
    <property type="term" value="F:histidine phosphotransfer kinase activity"/>
    <property type="evidence" value="ECO:0007669"/>
    <property type="project" value="TreeGrafter"/>
</dbReference>
<dbReference type="Pfam" id="PF00072">
    <property type="entry name" value="Response_reg"/>
    <property type="match status" value="1"/>
</dbReference>
<dbReference type="STRING" id="1192034.CAP_3789"/>
<protein>
    <recommendedName>
        <fullName evidence="2">histidine kinase</fullName>
        <ecNumber evidence="2">2.7.13.3</ecNumber>
    </recommendedName>
</protein>
<dbReference type="InterPro" id="IPR001610">
    <property type="entry name" value="PAC"/>
</dbReference>
<comment type="caution">
    <text evidence="13">The sequence shown here is derived from an EMBL/GenBank/DDBJ whole genome shotgun (WGS) entry which is preliminary data.</text>
</comment>
<dbReference type="GO" id="GO:0000155">
    <property type="term" value="F:phosphorelay sensor kinase activity"/>
    <property type="evidence" value="ECO:0007669"/>
    <property type="project" value="InterPro"/>
</dbReference>
<gene>
    <name evidence="13" type="ORF">CAP_3789</name>
</gene>
<dbReference type="Gene3D" id="1.10.287.130">
    <property type="match status" value="1"/>
</dbReference>
<dbReference type="NCBIfam" id="TIGR00229">
    <property type="entry name" value="sensory_box"/>
    <property type="match status" value="3"/>
</dbReference>
<dbReference type="Pfam" id="PF00512">
    <property type="entry name" value="HisKA"/>
    <property type="match status" value="1"/>
</dbReference>
<dbReference type="PANTHER" id="PTHR43047:SF72">
    <property type="entry name" value="OSMOSENSING HISTIDINE PROTEIN KINASE SLN1"/>
    <property type="match status" value="1"/>
</dbReference>
<dbReference type="InterPro" id="IPR005467">
    <property type="entry name" value="His_kinase_dom"/>
</dbReference>
<dbReference type="SMART" id="SM00091">
    <property type="entry name" value="PAS"/>
    <property type="match status" value="5"/>
</dbReference>
<dbReference type="PANTHER" id="PTHR43047">
    <property type="entry name" value="TWO-COMPONENT HISTIDINE PROTEIN KINASE"/>
    <property type="match status" value="1"/>
</dbReference>
<comment type="catalytic activity">
    <reaction evidence="1">
        <text>ATP + protein L-histidine = ADP + protein N-phospho-L-histidine.</text>
        <dbReference type="EC" id="2.7.13.3"/>
    </reaction>
</comment>
<reference evidence="13 14" key="1">
    <citation type="submission" date="2013-05" db="EMBL/GenBank/DDBJ databases">
        <title>Genome assembly of Chondromyces apiculatus DSM 436.</title>
        <authorList>
            <person name="Sharma G."/>
            <person name="Khatri I."/>
            <person name="Kaur C."/>
            <person name="Mayilraj S."/>
            <person name="Subramanian S."/>
        </authorList>
    </citation>
    <scope>NUCLEOTIDE SEQUENCE [LARGE SCALE GENOMIC DNA]</scope>
    <source>
        <strain evidence="13 14">DSM 436</strain>
    </source>
</reference>
<dbReference type="PROSITE" id="PS50109">
    <property type="entry name" value="HIS_KIN"/>
    <property type="match status" value="1"/>
</dbReference>
<dbReference type="SMART" id="SM00387">
    <property type="entry name" value="HATPase_c"/>
    <property type="match status" value="1"/>
</dbReference>
<dbReference type="SMART" id="SM00388">
    <property type="entry name" value="HisKA"/>
    <property type="match status" value="1"/>
</dbReference>
<dbReference type="InterPro" id="IPR011006">
    <property type="entry name" value="CheY-like_superfamily"/>
</dbReference>
<dbReference type="Proteomes" id="UP000019678">
    <property type="component" value="Unassembled WGS sequence"/>
</dbReference>
<dbReference type="InterPro" id="IPR013656">
    <property type="entry name" value="PAS_4"/>
</dbReference>
<dbReference type="SMART" id="SM00065">
    <property type="entry name" value="GAF"/>
    <property type="match status" value="1"/>
</dbReference>
<evidence type="ECO:0000256" key="5">
    <source>
        <dbReference type="ARBA" id="ARBA00022777"/>
    </source>
</evidence>
<dbReference type="CDD" id="cd16922">
    <property type="entry name" value="HATPase_EvgS-ArcB-TorS-like"/>
    <property type="match status" value="1"/>
</dbReference>
<dbReference type="Gene3D" id="3.40.50.2300">
    <property type="match status" value="1"/>
</dbReference>
<dbReference type="PROSITE" id="PS50113">
    <property type="entry name" value="PAC"/>
    <property type="match status" value="2"/>
</dbReference>
<evidence type="ECO:0000256" key="7">
    <source>
        <dbReference type="SAM" id="Coils"/>
    </source>
</evidence>
<dbReference type="Gene3D" id="3.30.450.20">
    <property type="entry name" value="PAS domain"/>
    <property type="match status" value="5"/>
</dbReference>
<feature type="domain" description="PAC" evidence="12">
    <location>
        <begin position="250"/>
        <end position="302"/>
    </location>
</feature>